<dbReference type="RefSeq" id="WP_103874088.1">
    <property type="nucleotide sequence ID" value="NZ_FNUY01000008.1"/>
</dbReference>
<gene>
    <name evidence="1" type="ORF">SAMN04488115_108128</name>
</gene>
<evidence type="ECO:0000313" key="2">
    <source>
        <dbReference type="Proteomes" id="UP000236743"/>
    </source>
</evidence>
<dbReference type="OrthoDB" id="8266301at2"/>
<evidence type="ECO:0000313" key="1">
    <source>
        <dbReference type="EMBL" id="SEG64804.1"/>
    </source>
</evidence>
<proteinExistence type="predicted"/>
<accession>A0A1H6BVR9</accession>
<dbReference type="AlphaFoldDB" id="A0A1H6BVR9"/>
<dbReference type="Proteomes" id="UP000236743">
    <property type="component" value="Unassembled WGS sequence"/>
</dbReference>
<name>A0A1H6BVR9_9HYPH</name>
<keyword evidence="2" id="KW-1185">Reference proteome</keyword>
<organism evidence="1 2">
    <name type="scientific">Bosea lathyri</name>
    <dbReference type="NCBI Taxonomy" id="1036778"/>
    <lineage>
        <taxon>Bacteria</taxon>
        <taxon>Pseudomonadati</taxon>
        <taxon>Pseudomonadota</taxon>
        <taxon>Alphaproteobacteria</taxon>
        <taxon>Hyphomicrobiales</taxon>
        <taxon>Boseaceae</taxon>
        <taxon>Bosea</taxon>
    </lineage>
</organism>
<reference evidence="1 2" key="1">
    <citation type="submission" date="2016-10" db="EMBL/GenBank/DDBJ databases">
        <authorList>
            <person name="de Groot N.N."/>
        </authorList>
    </citation>
    <scope>NUCLEOTIDE SEQUENCE [LARGE SCALE GENOMIC DNA]</scope>
    <source>
        <strain evidence="1 2">DSM 26656</strain>
    </source>
</reference>
<protein>
    <submittedName>
        <fullName evidence="1">Uncharacterized protein</fullName>
    </submittedName>
</protein>
<sequence>MANPDPYVVGYSFSGFQTTAPQTPLPAPALDTELARIASSNQATITALADVRRADGKLQNELVTLDSLSPEVAAGVDTQLDAVATQAAAAAAAISAAEADASAELAQNYATQAGAMIYDFGLLSEAAVGQEDWGTL</sequence>
<dbReference type="EMBL" id="FNUY01000008">
    <property type="protein sequence ID" value="SEG64804.1"/>
    <property type="molecule type" value="Genomic_DNA"/>
</dbReference>